<organism evidence="3 4">
    <name type="scientific">Racocetra fulgida</name>
    <dbReference type="NCBI Taxonomy" id="60492"/>
    <lineage>
        <taxon>Eukaryota</taxon>
        <taxon>Fungi</taxon>
        <taxon>Fungi incertae sedis</taxon>
        <taxon>Mucoromycota</taxon>
        <taxon>Glomeromycotina</taxon>
        <taxon>Glomeromycetes</taxon>
        <taxon>Diversisporales</taxon>
        <taxon>Gigasporaceae</taxon>
        <taxon>Racocetra</taxon>
    </lineage>
</organism>
<name>A0A9N8ZN41_9GLOM</name>
<keyword evidence="4" id="KW-1185">Reference proteome</keyword>
<evidence type="ECO:0000256" key="1">
    <source>
        <dbReference type="ARBA" id="ARBA00016056"/>
    </source>
</evidence>
<comment type="caution">
    <text evidence="3">The sequence shown here is derived from an EMBL/GenBank/DDBJ whole genome shotgun (WGS) entry which is preliminary data.</text>
</comment>
<dbReference type="Proteomes" id="UP000789396">
    <property type="component" value="Unassembled WGS sequence"/>
</dbReference>
<feature type="domain" description="MD-2-related lipid-recognition" evidence="2">
    <location>
        <begin position="16"/>
        <end position="133"/>
    </location>
</feature>
<evidence type="ECO:0000313" key="4">
    <source>
        <dbReference type="Proteomes" id="UP000789396"/>
    </source>
</evidence>
<dbReference type="Pfam" id="PF02221">
    <property type="entry name" value="E1_DerP2_DerF2"/>
    <property type="match status" value="1"/>
</dbReference>
<dbReference type="AlphaFoldDB" id="A0A9N8ZN41"/>
<protein>
    <recommendedName>
        <fullName evidence="1">Phosphatidylglycerol/phosphatidylinositol transfer protein</fullName>
    </recommendedName>
</protein>
<evidence type="ECO:0000259" key="2">
    <source>
        <dbReference type="Pfam" id="PF02221"/>
    </source>
</evidence>
<dbReference type="InterPro" id="IPR003172">
    <property type="entry name" value="ML_dom"/>
</dbReference>
<dbReference type="SUPFAM" id="SSF81296">
    <property type="entry name" value="E set domains"/>
    <property type="match status" value="1"/>
</dbReference>
<dbReference type="EMBL" id="CAJVPZ010001859">
    <property type="protein sequence ID" value="CAG8501416.1"/>
    <property type="molecule type" value="Genomic_DNA"/>
</dbReference>
<proteinExistence type="predicted"/>
<reference evidence="3" key="1">
    <citation type="submission" date="2021-06" db="EMBL/GenBank/DDBJ databases">
        <authorList>
            <person name="Kallberg Y."/>
            <person name="Tangrot J."/>
            <person name="Rosling A."/>
        </authorList>
    </citation>
    <scope>NUCLEOTIDE SEQUENCE</scope>
    <source>
        <strain evidence="3">IN212</strain>
    </source>
</reference>
<accession>A0A9N8ZN41</accession>
<dbReference type="InterPro" id="IPR014756">
    <property type="entry name" value="Ig_E-set"/>
</dbReference>
<evidence type="ECO:0000313" key="3">
    <source>
        <dbReference type="EMBL" id="CAG8501416.1"/>
    </source>
</evidence>
<dbReference type="OrthoDB" id="6409159at2759"/>
<gene>
    <name evidence="3" type="ORF">RFULGI_LOCUS2455</name>
</gene>
<sequence>MSFPSSTFRRDLAITKCQGGFPNEITAISYDPIPAVSGQNMTVTLSGTNTVTVLEGATVNVTGLYQGTHAFEHIMDFCKVWVEVNGAKCPVAPGSFKYITPLHLETHPDDPKNTTIEYDFIFKNPKIDLSCIEGKKFSVYYP</sequence>